<feature type="domain" description="C2H2-type" evidence="3">
    <location>
        <begin position="113"/>
        <end position="143"/>
    </location>
</feature>
<feature type="compositionally biased region" description="Acidic residues" evidence="2">
    <location>
        <begin position="178"/>
        <end position="197"/>
    </location>
</feature>
<accession>A0AAW0EBW1</accession>
<comment type="caution">
    <text evidence="4">The sequence shown here is derived from an EMBL/GenBank/DDBJ whole genome shotgun (WGS) entry which is preliminary data.</text>
</comment>
<protein>
    <recommendedName>
        <fullName evidence="3">C2H2-type domain-containing protein</fullName>
    </recommendedName>
</protein>
<keyword evidence="5" id="KW-1185">Reference proteome</keyword>
<dbReference type="PROSITE" id="PS50157">
    <property type="entry name" value="ZINC_FINGER_C2H2_2"/>
    <property type="match status" value="2"/>
</dbReference>
<feature type="compositionally biased region" description="Basic and acidic residues" evidence="2">
    <location>
        <begin position="227"/>
        <end position="240"/>
    </location>
</feature>
<evidence type="ECO:0000256" key="2">
    <source>
        <dbReference type="SAM" id="MobiDB-lite"/>
    </source>
</evidence>
<proteinExistence type="predicted"/>
<dbReference type="InterPro" id="IPR013087">
    <property type="entry name" value="Znf_C2H2_type"/>
</dbReference>
<gene>
    <name evidence="4" type="ORF">VNI00_000006</name>
</gene>
<evidence type="ECO:0000256" key="1">
    <source>
        <dbReference type="PROSITE-ProRule" id="PRU00042"/>
    </source>
</evidence>
<keyword evidence="1" id="KW-0479">Metal-binding</keyword>
<feature type="compositionally biased region" description="Low complexity" evidence="2">
    <location>
        <begin position="11"/>
        <end position="29"/>
    </location>
</feature>
<evidence type="ECO:0000313" key="5">
    <source>
        <dbReference type="Proteomes" id="UP001383192"/>
    </source>
</evidence>
<dbReference type="GO" id="GO:0008270">
    <property type="term" value="F:zinc ion binding"/>
    <property type="evidence" value="ECO:0007669"/>
    <property type="project" value="UniProtKB-KW"/>
</dbReference>
<dbReference type="PANTHER" id="PTHR21354">
    <property type="entry name" value="ZINC FINGER PROTEIN 511"/>
    <property type="match status" value="1"/>
</dbReference>
<sequence length="286" mass="32044">MAFKRPRHPSESSSDSSLSPSASPTPKASRTVPSNNQSVHQLQCTLPPTCNQVPTFIANAKDLESHYATYHAHVCEQRDCGRVFPDARFLELHQTECHDPLAAVRKERGEKIFACFLPLCSKSFSNPKARRLHLIQVHSYPKEYFFAVTNKGVGGLLQKWGEGASMIRGQWKKRDENSDVDEDASTSETVDDANDGNETDHTERQSATASHTSKRPTRRKVNFAPETRSETNRNTHKEDADMADQLAESMTSLSLVPGSVRVQRLGEEEEALEVEDPGAWDIIRRQ</sequence>
<organism evidence="4 5">
    <name type="scientific">Paramarasmius palmivorus</name>
    <dbReference type="NCBI Taxonomy" id="297713"/>
    <lineage>
        <taxon>Eukaryota</taxon>
        <taxon>Fungi</taxon>
        <taxon>Dikarya</taxon>
        <taxon>Basidiomycota</taxon>
        <taxon>Agaricomycotina</taxon>
        <taxon>Agaricomycetes</taxon>
        <taxon>Agaricomycetidae</taxon>
        <taxon>Agaricales</taxon>
        <taxon>Marasmiineae</taxon>
        <taxon>Marasmiaceae</taxon>
        <taxon>Paramarasmius</taxon>
    </lineage>
</organism>
<feature type="region of interest" description="Disordered" evidence="2">
    <location>
        <begin position="1"/>
        <end position="38"/>
    </location>
</feature>
<reference evidence="4 5" key="1">
    <citation type="submission" date="2024-01" db="EMBL/GenBank/DDBJ databases">
        <title>A draft genome for a cacao thread blight-causing isolate of Paramarasmius palmivorus.</title>
        <authorList>
            <person name="Baruah I.K."/>
            <person name="Bukari Y."/>
            <person name="Amoako-Attah I."/>
            <person name="Meinhardt L.W."/>
            <person name="Bailey B.A."/>
            <person name="Cohen S.P."/>
        </authorList>
    </citation>
    <scope>NUCLEOTIDE SEQUENCE [LARGE SCALE GENOMIC DNA]</scope>
    <source>
        <strain evidence="4 5">GH-12</strain>
    </source>
</reference>
<dbReference type="SUPFAM" id="SSF57667">
    <property type="entry name" value="beta-beta-alpha zinc fingers"/>
    <property type="match status" value="1"/>
</dbReference>
<feature type="domain" description="C2H2-type" evidence="3">
    <location>
        <begin position="73"/>
        <end position="98"/>
    </location>
</feature>
<dbReference type="Proteomes" id="UP001383192">
    <property type="component" value="Unassembled WGS sequence"/>
</dbReference>
<dbReference type="AlphaFoldDB" id="A0AAW0EBW1"/>
<dbReference type="PROSITE" id="PS00028">
    <property type="entry name" value="ZINC_FINGER_C2H2_1"/>
    <property type="match status" value="2"/>
</dbReference>
<feature type="region of interest" description="Disordered" evidence="2">
    <location>
        <begin position="171"/>
        <end position="244"/>
    </location>
</feature>
<feature type="compositionally biased region" description="Basic residues" evidence="2">
    <location>
        <begin position="212"/>
        <end position="221"/>
    </location>
</feature>
<dbReference type="Gene3D" id="3.30.160.60">
    <property type="entry name" value="Classic Zinc Finger"/>
    <property type="match status" value="1"/>
</dbReference>
<keyword evidence="1" id="KW-0863">Zinc-finger</keyword>
<dbReference type="InterPro" id="IPR036236">
    <property type="entry name" value="Znf_C2H2_sf"/>
</dbReference>
<dbReference type="SMART" id="SM00355">
    <property type="entry name" value="ZnF_C2H2"/>
    <property type="match status" value="2"/>
</dbReference>
<keyword evidence="1" id="KW-0862">Zinc</keyword>
<dbReference type="PANTHER" id="PTHR21354:SF0">
    <property type="entry name" value="ZINC FINGER PROTEIN 511"/>
    <property type="match status" value="1"/>
</dbReference>
<evidence type="ECO:0000313" key="4">
    <source>
        <dbReference type="EMBL" id="KAK7062518.1"/>
    </source>
</evidence>
<name>A0AAW0EBW1_9AGAR</name>
<dbReference type="InterPro" id="IPR039258">
    <property type="entry name" value="ZNF511"/>
</dbReference>
<evidence type="ECO:0000259" key="3">
    <source>
        <dbReference type="PROSITE" id="PS50157"/>
    </source>
</evidence>
<dbReference type="EMBL" id="JAYKXP010000001">
    <property type="protein sequence ID" value="KAK7062518.1"/>
    <property type="molecule type" value="Genomic_DNA"/>
</dbReference>